<reference evidence="2" key="1">
    <citation type="submission" date="2023-02" db="EMBL/GenBank/DDBJ databases">
        <title>Nocardiopsis ansamitocini NBRC 112285.</title>
        <authorList>
            <person name="Ichikawa N."/>
            <person name="Sato H."/>
            <person name="Tonouchi N."/>
        </authorList>
    </citation>
    <scope>NUCLEOTIDE SEQUENCE</scope>
    <source>
        <strain evidence="2">NBRC 112285</strain>
    </source>
</reference>
<evidence type="ECO:0000313" key="3">
    <source>
        <dbReference type="Proteomes" id="UP001165092"/>
    </source>
</evidence>
<protein>
    <submittedName>
        <fullName evidence="2">Uncharacterized protein</fullName>
    </submittedName>
</protein>
<dbReference type="AlphaFoldDB" id="A0A9W6P8E2"/>
<gene>
    <name evidence="2" type="ORF">Nans01_32290</name>
</gene>
<dbReference type="Proteomes" id="UP001165092">
    <property type="component" value="Unassembled WGS sequence"/>
</dbReference>
<evidence type="ECO:0000256" key="1">
    <source>
        <dbReference type="SAM" id="Phobius"/>
    </source>
</evidence>
<name>A0A9W6P8E2_9ACTN</name>
<keyword evidence="1" id="KW-0812">Transmembrane</keyword>
<keyword evidence="1" id="KW-1133">Transmembrane helix</keyword>
<keyword evidence="1" id="KW-0472">Membrane</keyword>
<proteinExistence type="predicted"/>
<keyword evidence="3" id="KW-1185">Reference proteome</keyword>
<dbReference type="RefSeq" id="WP_285760345.1">
    <property type="nucleotide sequence ID" value="NZ_BSQG01000005.1"/>
</dbReference>
<accession>A0A9W6P8E2</accession>
<evidence type="ECO:0000313" key="2">
    <source>
        <dbReference type="EMBL" id="GLU48878.1"/>
    </source>
</evidence>
<sequence length="78" mass="8152">MTNRGAHARPGGPNGGAGRAKAALAWERAAYWLLYVVALAATLWHWSHDNLGLSVLCLGAVVASMAMVALSSRPPDTP</sequence>
<comment type="caution">
    <text evidence="2">The sequence shown here is derived from an EMBL/GenBank/DDBJ whole genome shotgun (WGS) entry which is preliminary data.</text>
</comment>
<feature type="transmembrane region" description="Helical" evidence="1">
    <location>
        <begin position="52"/>
        <end position="70"/>
    </location>
</feature>
<organism evidence="2 3">
    <name type="scientific">Nocardiopsis ansamitocini</name>
    <dbReference type="NCBI Taxonomy" id="1670832"/>
    <lineage>
        <taxon>Bacteria</taxon>
        <taxon>Bacillati</taxon>
        <taxon>Actinomycetota</taxon>
        <taxon>Actinomycetes</taxon>
        <taxon>Streptosporangiales</taxon>
        <taxon>Nocardiopsidaceae</taxon>
        <taxon>Nocardiopsis</taxon>
    </lineage>
</organism>
<feature type="transmembrane region" description="Helical" evidence="1">
    <location>
        <begin position="29"/>
        <end position="46"/>
    </location>
</feature>
<dbReference type="EMBL" id="BSQG01000005">
    <property type="protein sequence ID" value="GLU48878.1"/>
    <property type="molecule type" value="Genomic_DNA"/>
</dbReference>